<evidence type="ECO:0000256" key="1">
    <source>
        <dbReference type="SAM" id="MobiDB-lite"/>
    </source>
</evidence>
<keyword evidence="3" id="KW-1185">Reference proteome</keyword>
<accession>A0A4Z2E411</accession>
<reference evidence="2 3" key="1">
    <citation type="submission" date="2019-03" db="EMBL/GenBank/DDBJ databases">
        <title>First draft genome of Liparis tanakae, snailfish: a comprehensive survey of snailfish specific genes.</title>
        <authorList>
            <person name="Kim W."/>
            <person name="Song I."/>
            <person name="Jeong J.-H."/>
            <person name="Kim D."/>
            <person name="Kim S."/>
            <person name="Ryu S."/>
            <person name="Song J.Y."/>
            <person name="Lee S.K."/>
        </authorList>
    </citation>
    <scope>NUCLEOTIDE SEQUENCE [LARGE SCALE GENOMIC DNA]</scope>
    <source>
        <tissue evidence="2">Muscle</tissue>
    </source>
</reference>
<name>A0A4Z2E411_9TELE</name>
<gene>
    <name evidence="2" type="ORF">EYF80_066436</name>
</gene>
<dbReference type="EMBL" id="SRLO01018450">
    <property type="protein sequence ID" value="TNN23443.1"/>
    <property type="molecule type" value="Genomic_DNA"/>
</dbReference>
<dbReference type="Proteomes" id="UP000314294">
    <property type="component" value="Unassembled WGS sequence"/>
</dbReference>
<evidence type="ECO:0000313" key="2">
    <source>
        <dbReference type="EMBL" id="TNN23443.1"/>
    </source>
</evidence>
<feature type="region of interest" description="Disordered" evidence="1">
    <location>
        <begin position="1"/>
        <end position="53"/>
    </location>
</feature>
<proteinExistence type="predicted"/>
<sequence>MRLREAIMRPPGAQSGYQGRQLESGRRGRPPSLLRRGPRCIPGGPEASGPTAPLWKLGLNPEPIGRLVDIRSALDYLVVES</sequence>
<dbReference type="AlphaFoldDB" id="A0A4Z2E411"/>
<comment type="caution">
    <text evidence="2">The sequence shown here is derived from an EMBL/GenBank/DDBJ whole genome shotgun (WGS) entry which is preliminary data.</text>
</comment>
<organism evidence="2 3">
    <name type="scientific">Liparis tanakae</name>
    <name type="common">Tanaka's snailfish</name>
    <dbReference type="NCBI Taxonomy" id="230148"/>
    <lineage>
        <taxon>Eukaryota</taxon>
        <taxon>Metazoa</taxon>
        <taxon>Chordata</taxon>
        <taxon>Craniata</taxon>
        <taxon>Vertebrata</taxon>
        <taxon>Euteleostomi</taxon>
        <taxon>Actinopterygii</taxon>
        <taxon>Neopterygii</taxon>
        <taxon>Teleostei</taxon>
        <taxon>Neoteleostei</taxon>
        <taxon>Acanthomorphata</taxon>
        <taxon>Eupercaria</taxon>
        <taxon>Perciformes</taxon>
        <taxon>Cottioidei</taxon>
        <taxon>Cottales</taxon>
        <taxon>Liparidae</taxon>
        <taxon>Liparis</taxon>
    </lineage>
</organism>
<evidence type="ECO:0000313" key="3">
    <source>
        <dbReference type="Proteomes" id="UP000314294"/>
    </source>
</evidence>
<protein>
    <submittedName>
        <fullName evidence="2">Uncharacterized protein</fullName>
    </submittedName>
</protein>